<gene>
    <name evidence="1" type="ORF">SDC9_49722</name>
</gene>
<protein>
    <submittedName>
        <fullName evidence="1">Uncharacterized protein</fullName>
    </submittedName>
</protein>
<reference evidence="1" key="1">
    <citation type="submission" date="2019-08" db="EMBL/GenBank/DDBJ databases">
        <authorList>
            <person name="Kucharzyk K."/>
            <person name="Murdoch R.W."/>
            <person name="Higgins S."/>
            <person name="Loffler F."/>
        </authorList>
    </citation>
    <scope>NUCLEOTIDE SEQUENCE</scope>
</reference>
<name>A0A644WHV1_9ZZZZ</name>
<organism evidence="1">
    <name type="scientific">bioreactor metagenome</name>
    <dbReference type="NCBI Taxonomy" id="1076179"/>
    <lineage>
        <taxon>unclassified sequences</taxon>
        <taxon>metagenomes</taxon>
        <taxon>ecological metagenomes</taxon>
    </lineage>
</organism>
<sequence length="142" mass="16362">MPVEILQCVSKGYAEATEQRLHPAGQMELRLGNGYCSAPDILLLGFRHPDLNRHFAYLLSDAAKRFTRFHQAESLNRAEYITAQLAYARGILRKKYYIILVFCPNDGISLIYRKTVIGRRKSGTTTLPARSIRRLRPRKVRR</sequence>
<accession>A0A644WHV1</accession>
<comment type="caution">
    <text evidence="1">The sequence shown here is derived from an EMBL/GenBank/DDBJ whole genome shotgun (WGS) entry which is preliminary data.</text>
</comment>
<proteinExistence type="predicted"/>
<dbReference type="AlphaFoldDB" id="A0A644WHV1"/>
<dbReference type="EMBL" id="VSSQ01000954">
    <property type="protein sequence ID" value="MPM03455.1"/>
    <property type="molecule type" value="Genomic_DNA"/>
</dbReference>
<evidence type="ECO:0000313" key="1">
    <source>
        <dbReference type="EMBL" id="MPM03455.1"/>
    </source>
</evidence>